<sequence length="106" mass="11362">MVQDRVVAEVAVGALVVEVVVAFLPLGGVGGLPRLSMATFGLCGIGHQAGGAIDNSARPTFLSAFCQRAVVVNYSHQYQWYRVDSSYDVSLYFRILTTLVLSGLPK</sequence>
<dbReference type="Proteomes" id="UP001634007">
    <property type="component" value="Unassembled WGS sequence"/>
</dbReference>
<dbReference type="AlphaFoldDB" id="A0ABD3L1A7"/>
<protein>
    <recommendedName>
        <fullName evidence="4">Secreted protein</fullName>
    </recommendedName>
</protein>
<dbReference type="EMBL" id="JBJKBG010000003">
    <property type="protein sequence ID" value="KAL3745711.1"/>
    <property type="molecule type" value="Genomic_DNA"/>
</dbReference>
<evidence type="ECO:0000313" key="3">
    <source>
        <dbReference type="Proteomes" id="UP001634007"/>
    </source>
</evidence>
<accession>A0ABD3L1A7</accession>
<organism evidence="2 3">
    <name type="scientific">Eucalyptus globulus</name>
    <name type="common">Tasmanian blue gum</name>
    <dbReference type="NCBI Taxonomy" id="34317"/>
    <lineage>
        <taxon>Eukaryota</taxon>
        <taxon>Viridiplantae</taxon>
        <taxon>Streptophyta</taxon>
        <taxon>Embryophyta</taxon>
        <taxon>Tracheophyta</taxon>
        <taxon>Spermatophyta</taxon>
        <taxon>Magnoliopsida</taxon>
        <taxon>eudicotyledons</taxon>
        <taxon>Gunneridae</taxon>
        <taxon>Pentapetalae</taxon>
        <taxon>rosids</taxon>
        <taxon>malvids</taxon>
        <taxon>Myrtales</taxon>
        <taxon>Myrtaceae</taxon>
        <taxon>Myrtoideae</taxon>
        <taxon>Eucalypteae</taxon>
        <taxon>Eucalyptus</taxon>
    </lineage>
</organism>
<keyword evidence="1" id="KW-0472">Membrane</keyword>
<reference evidence="2 3" key="1">
    <citation type="submission" date="2024-11" db="EMBL/GenBank/DDBJ databases">
        <title>Chromosome-level genome assembly of Eucalyptus globulus Labill. provides insights into its genome evolution.</title>
        <authorList>
            <person name="Li X."/>
        </authorList>
    </citation>
    <scope>NUCLEOTIDE SEQUENCE [LARGE SCALE GENOMIC DNA]</scope>
    <source>
        <strain evidence="2">CL2024</strain>
        <tissue evidence="2">Fresh tender leaves</tissue>
    </source>
</reference>
<keyword evidence="1" id="KW-1133">Transmembrane helix</keyword>
<evidence type="ECO:0008006" key="4">
    <source>
        <dbReference type="Google" id="ProtNLM"/>
    </source>
</evidence>
<gene>
    <name evidence="2" type="ORF">ACJRO7_014777</name>
</gene>
<keyword evidence="1" id="KW-0812">Transmembrane</keyword>
<feature type="transmembrane region" description="Helical" evidence="1">
    <location>
        <begin position="6"/>
        <end position="27"/>
    </location>
</feature>
<keyword evidence="3" id="KW-1185">Reference proteome</keyword>
<evidence type="ECO:0000256" key="1">
    <source>
        <dbReference type="SAM" id="Phobius"/>
    </source>
</evidence>
<evidence type="ECO:0000313" key="2">
    <source>
        <dbReference type="EMBL" id="KAL3745711.1"/>
    </source>
</evidence>
<comment type="caution">
    <text evidence="2">The sequence shown here is derived from an EMBL/GenBank/DDBJ whole genome shotgun (WGS) entry which is preliminary data.</text>
</comment>
<name>A0ABD3L1A7_EUCGL</name>
<proteinExistence type="predicted"/>